<keyword evidence="3" id="KW-0378">Hydrolase</keyword>
<dbReference type="InterPro" id="IPR015210">
    <property type="entry name" value="NaeI"/>
</dbReference>
<gene>
    <name evidence="5" type="ORF">RM705_22335</name>
</gene>
<dbReference type="Gene3D" id="3.40.600.10">
    <property type="entry name" value="DNA mismatch repair MutH/Restriction endonuclease, type II"/>
    <property type="match status" value="1"/>
</dbReference>
<dbReference type="EMBL" id="JAVRFA010000032">
    <property type="protein sequence ID" value="MDT0397405.1"/>
    <property type="molecule type" value="Genomic_DNA"/>
</dbReference>
<dbReference type="Pfam" id="PF09126">
    <property type="entry name" value="NaeI"/>
    <property type="match status" value="1"/>
</dbReference>
<evidence type="ECO:0000259" key="4">
    <source>
        <dbReference type="Pfam" id="PF09126"/>
    </source>
</evidence>
<evidence type="ECO:0000313" key="6">
    <source>
        <dbReference type="Proteomes" id="UP001183881"/>
    </source>
</evidence>
<proteinExistence type="predicted"/>
<dbReference type="InterPro" id="IPR011335">
    <property type="entry name" value="Restrct_endonuc-II-like"/>
</dbReference>
<dbReference type="Proteomes" id="UP001183881">
    <property type="component" value="Unassembled WGS sequence"/>
</dbReference>
<dbReference type="GO" id="GO:0004519">
    <property type="term" value="F:endonuclease activity"/>
    <property type="evidence" value="ECO:0007669"/>
    <property type="project" value="UniProtKB-KW"/>
</dbReference>
<organism evidence="5 6">
    <name type="scientific">Streptomyces edwardsiae</name>
    <dbReference type="NCBI Taxonomy" id="3075527"/>
    <lineage>
        <taxon>Bacteria</taxon>
        <taxon>Bacillati</taxon>
        <taxon>Actinomycetota</taxon>
        <taxon>Actinomycetes</taxon>
        <taxon>Kitasatosporales</taxon>
        <taxon>Streptomycetaceae</taxon>
        <taxon>Streptomyces</taxon>
    </lineage>
</organism>
<keyword evidence="6" id="KW-1185">Reference proteome</keyword>
<evidence type="ECO:0000256" key="2">
    <source>
        <dbReference type="ARBA" id="ARBA00022759"/>
    </source>
</evidence>
<dbReference type="Gene3D" id="1.10.10.10">
    <property type="entry name" value="Winged helix-like DNA-binding domain superfamily/Winged helix DNA-binding domain"/>
    <property type="match status" value="1"/>
</dbReference>
<reference evidence="6" key="1">
    <citation type="submission" date="2023-07" db="EMBL/GenBank/DDBJ databases">
        <title>30 novel species of actinomycetes from the DSMZ collection.</title>
        <authorList>
            <person name="Nouioui I."/>
        </authorList>
    </citation>
    <scope>NUCLEOTIDE SEQUENCE [LARGE SCALE GENOMIC DNA]</scope>
    <source>
        <strain evidence="6">DSM 41636</strain>
    </source>
</reference>
<feature type="domain" description="Type II restriction enzyme NaeI" evidence="4">
    <location>
        <begin position="44"/>
        <end position="340"/>
    </location>
</feature>
<evidence type="ECO:0000256" key="1">
    <source>
        <dbReference type="ARBA" id="ARBA00022722"/>
    </source>
</evidence>
<dbReference type="SUPFAM" id="SSF52980">
    <property type="entry name" value="Restriction endonuclease-like"/>
    <property type="match status" value="1"/>
</dbReference>
<sequence length="354" mass="40430">MRKAVLQLPSKGEKLLPFDEDAITQAATRIAHKELDEQDLDVKKVADYIYSLDPDGNRFAAVLRDTIDQLLNGEATGRYAWKQLFKTEKTHAGTLVEINLQREFKFADGGDVGDHGQHPMDYRILGIDVDCKFSQDFGGWMIPPEAMGHLCLLVWADDYQSHWSAGIFRVRKDWLNVGSNRDKKLTLKAEHREDKVHWLWRNAPLPENVLLHLPEATRNQILIEGPRKGQRRVIELFRRVQNRRIGRGSVRTAAQQLDYMARLREGAGRARTVLREEGIVIVGPYSKHQEIARQIGAEVPQRGEFVSFRVTEAMPHHGDYPHVELEGRRWVLAGDADPVMTAPRLPRVTGEEES</sequence>
<keyword evidence="1" id="KW-0540">Nuclease</keyword>
<dbReference type="InterPro" id="IPR037057">
    <property type="entry name" value="DNA_rep_MutH/T2_RE_sf"/>
</dbReference>
<dbReference type="InterPro" id="IPR036388">
    <property type="entry name" value="WH-like_DNA-bd_sf"/>
</dbReference>
<evidence type="ECO:0000256" key="3">
    <source>
        <dbReference type="ARBA" id="ARBA00022801"/>
    </source>
</evidence>
<accession>A0ABU2PZ28</accession>
<dbReference type="RefSeq" id="WP_311646200.1">
    <property type="nucleotide sequence ID" value="NZ_JAVRFA010000032.1"/>
</dbReference>
<protein>
    <submittedName>
        <fullName evidence="5">NaeI family type II restriction endonuclease</fullName>
    </submittedName>
</protein>
<dbReference type="CDD" id="cd22338">
    <property type="entry name" value="NaeI-like"/>
    <property type="match status" value="1"/>
</dbReference>
<name>A0ABU2PZ28_9ACTN</name>
<evidence type="ECO:0000313" key="5">
    <source>
        <dbReference type="EMBL" id="MDT0397405.1"/>
    </source>
</evidence>
<comment type="caution">
    <text evidence="5">The sequence shown here is derived from an EMBL/GenBank/DDBJ whole genome shotgun (WGS) entry which is preliminary data.</text>
</comment>
<keyword evidence="2 5" id="KW-0255">Endonuclease</keyword>